<feature type="binding site" evidence="6">
    <location>
        <position position="276"/>
    </location>
    <ligand>
        <name>ATP</name>
        <dbReference type="ChEBI" id="CHEBI:30616"/>
    </ligand>
</feature>
<dbReference type="AlphaFoldDB" id="A0A101HRD7"/>
<feature type="binding site" evidence="6">
    <location>
        <position position="413"/>
    </location>
    <ligand>
        <name>ATP</name>
        <dbReference type="ChEBI" id="CHEBI:30616"/>
    </ligand>
</feature>
<dbReference type="EMBL" id="LGGP01000042">
    <property type="protein sequence ID" value="KUK81665.1"/>
    <property type="molecule type" value="Genomic_DNA"/>
</dbReference>
<dbReference type="InterPro" id="IPR003959">
    <property type="entry name" value="ATPase_AAA_core"/>
</dbReference>
<keyword evidence="5 6" id="KW-0143">Chaperone</keyword>
<dbReference type="PANTHER" id="PTHR48102:SF3">
    <property type="entry name" value="ATP-DEPENDENT PROTEASE ATPASE SUBUNIT HSLU"/>
    <property type="match status" value="1"/>
</dbReference>
<comment type="caution">
    <text evidence="9">The sequence shown here is derived from an EMBL/GenBank/DDBJ whole genome shotgun (WGS) entry which is preliminary data.</text>
</comment>
<dbReference type="NCBIfam" id="NF003544">
    <property type="entry name" value="PRK05201.1"/>
    <property type="match status" value="1"/>
</dbReference>
<evidence type="ECO:0000256" key="4">
    <source>
        <dbReference type="ARBA" id="ARBA00022840"/>
    </source>
</evidence>
<keyword evidence="2 6" id="KW-0963">Cytoplasm</keyword>
<evidence type="ECO:0000256" key="1">
    <source>
        <dbReference type="ARBA" id="ARBA00009771"/>
    </source>
</evidence>
<dbReference type="PATRIC" id="fig|1184387.3.peg.694"/>
<feature type="binding site" evidence="6">
    <location>
        <position position="23"/>
    </location>
    <ligand>
        <name>ATP</name>
        <dbReference type="ChEBI" id="CHEBI:30616"/>
    </ligand>
</feature>
<dbReference type="SMART" id="SM01086">
    <property type="entry name" value="ClpB_D2-small"/>
    <property type="match status" value="1"/>
</dbReference>
<keyword evidence="9" id="KW-0645">Protease</keyword>
<dbReference type="InterPro" id="IPR011704">
    <property type="entry name" value="ATPase_dyneun-rel_AAA"/>
</dbReference>
<gene>
    <name evidence="6" type="primary">hslU</name>
    <name evidence="9" type="ORF">XD94_0365</name>
</gene>
<comment type="subunit">
    <text evidence="6">A double ring-shaped homohexamer of HslV is capped on each side by a ring-shaped HslU homohexamer. The assembly of the HslU/HslV complex is dependent on binding of ATP.</text>
</comment>
<feature type="domain" description="Clp ATPase C-terminal" evidence="8">
    <location>
        <begin position="355"/>
        <end position="453"/>
    </location>
</feature>
<dbReference type="Pfam" id="PF07724">
    <property type="entry name" value="AAA_2"/>
    <property type="match status" value="1"/>
</dbReference>
<dbReference type="Gene3D" id="3.40.50.300">
    <property type="entry name" value="P-loop containing nucleotide triphosphate hydrolases"/>
    <property type="match status" value="2"/>
</dbReference>
<dbReference type="GO" id="GO:0008233">
    <property type="term" value="F:peptidase activity"/>
    <property type="evidence" value="ECO:0007669"/>
    <property type="project" value="UniProtKB-KW"/>
</dbReference>
<keyword evidence="9" id="KW-0378">Hydrolase</keyword>
<dbReference type="NCBIfam" id="TIGR00390">
    <property type="entry name" value="hslU"/>
    <property type="match status" value="1"/>
</dbReference>
<evidence type="ECO:0000256" key="2">
    <source>
        <dbReference type="ARBA" id="ARBA00022490"/>
    </source>
</evidence>
<feature type="domain" description="AAA+ ATPase" evidence="7">
    <location>
        <begin position="54"/>
        <end position="352"/>
    </location>
</feature>
<dbReference type="GO" id="GO:0005524">
    <property type="term" value="F:ATP binding"/>
    <property type="evidence" value="ECO:0007669"/>
    <property type="project" value="UniProtKB-UniRule"/>
</dbReference>
<sequence length="462" mass="52232">MKREELDELTPKRIVEELDKYIVGQDKAKRAVAVAMRNRIRRQKLPEEMRKDVIPKNILMMGPTGVGKTEIARRLAELTGSPFTKVEATRFTEVGYVGKNVESIIRELVEVGVNMVKQEKISEVEGKAIFQVEERILEALVPGPQTKGSGPRNILELFQGQQQSKPSQEELERIKDRREDYRERLRSGDLEDLDIEVEIEDHSQPMIMIPGMEDMGIDMSGVLGGMVPKKTKKRRMRIVDARRALLPVEAEKLLDMDKVIAEAIERVQNRGIVFIDEIDKITFRSGSHGPDVSREGVQRDLLPIIEGTTVTTKHGQIRTDYILFIAAGAFHAAKPSDLIPEFQGRFPIRVELDALTQGDFLRILVEPKNAITKQYVALLETEGVEVKFTEDGLNEIARVSHNLNESIENIGARRLYTVVEKVLEEVSFKAPDVSDEVLIDLKYVDERIGEIAADEDLSAFIL</sequence>
<evidence type="ECO:0000256" key="3">
    <source>
        <dbReference type="ARBA" id="ARBA00022741"/>
    </source>
</evidence>
<dbReference type="Pfam" id="PF07728">
    <property type="entry name" value="AAA_5"/>
    <property type="match status" value="1"/>
</dbReference>
<dbReference type="GO" id="GO:0036402">
    <property type="term" value="F:proteasome-activating activity"/>
    <property type="evidence" value="ECO:0007669"/>
    <property type="project" value="UniProtKB-UniRule"/>
</dbReference>
<evidence type="ECO:0000256" key="5">
    <source>
        <dbReference type="ARBA" id="ARBA00023186"/>
    </source>
</evidence>
<dbReference type="Proteomes" id="UP000054092">
    <property type="component" value="Unassembled WGS sequence"/>
</dbReference>
<keyword evidence="3 6" id="KW-0547">Nucleotide-binding</keyword>
<dbReference type="GO" id="GO:0043335">
    <property type="term" value="P:protein unfolding"/>
    <property type="evidence" value="ECO:0007669"/>
    <property type="project" value="UniProtKB-UniRule"/>
</dbReference>
<name>A0A101HRD7_9BACT</name>
<dbReference type="InterPro" id="IPR027417">
    <property type="entry name" value="P-loop_NTPase"/>
</dbReference>
<protein>
    <recommendedName>
        <fullName evidence="6">ATP-dependent protease ATPase subunit HslU</fullName>
    </recommendedName>
    <alternativeName>
        <fullName evidence="6">Unfoldase HslU</fullName>
    </alternativeName>
</protein>
<evidence type="ECO:0000313" key="9">
    <source>
        <dbReference type="EMBL" id="KUK81665.1"/>
    </source>
</evidence>
<dbReference type="FunFam" id="3.40.50.300:FF:000213">
    <property type="entry name" value="ATP-dependent protease ATPase subunit HslU"/>
    <property type="match status" value="1"/>
</dbReference>
<dbReference type="Gene3D" id="1.10.8.60">
    <property type="match status" value="1"/>
</dbReference>
<feature type="binding site" evidence="6">
    <location>
        <begin position="65"/>
        <end position="70"/>
    </location>
    <ligand>
        <name>ATP</name>
        <dbReference type="ChEBI" id="CHEBI:30616"/>
    </ligand>
</feature>
<feature type="binding site" evidence="6">
    <location>
        <position position="341"/>
    </location>
    <ligand>
        <name>ATP</name>
        <dbReference type="ChEBI" id="CHEBI:30616"/>
    </ligand>
</feature>
<dbReference type="InterPro" id="IPR004491">
    <property type="entry name" value="HslU"/>
</dbReference>
<keyword evidence="4 6" id="KW-0067">ATP-binding</keyword>
<dbReference type="SMART" id="SM00382">
    <property type="entry name" value="AAA"/>
    <property type="match status" value="1"/>
</dbReference>
<evidence type="ECO:0000259" key="8">
    <source>
        <dbReference type="SMART" id="SM01086"/>
    </source>
</evidence>
<dbReference type="GO" id="GO:0009376">
    <property type="term" value="C:HslUV protease complex"/>
    <property type="evidence" value="ECO:0007669"/>
    <property type="project" value="UniProtKB-UniRule"/>
</dbReference>
<reference evidence="10" key="1">
    <citation type="journal article" date="2015" name="MBio">
        <title>Genome-Resolved Metagenomic Analysis Reveals Roles for Candidate Phyla and Other Microbial Community Members in Biogeochemical Transformations in Oil Reservoirs.</title>
        <authorList>
            <person name="Hu P."/>
            <person name="Tom L."/>
            <person name="Singh A."/>
            <person name="Thomas B.C."/>
            <person name="Baker B.J."/>
            <person name="Piceno Y.M."/>
            <person name="Andersen G.L."/>
            <person name="Banfield J.F."/>
        </authorList>
    </citation>
    <scope>NUCLEOTIDE SEQUENCE [LARGE SCALE GENOMIC DNA]</scope>
</reference>
<accession>A0A101HRD7</accession>
<dbReference type="InterPro" id="IPR003593">
    <property type="entry name" value="AAA+_ATPase"/>
</dbReference>
<dbReference type="HAMAP" id="MF_00249">
    <property type="entry name" value="HslU"/>
    <property type="match status" value="1"/>
</dbReference>
<comment type="function">
    <text evidence="6">ATPase subunit of a proteasome-like degradation complex; this subunit has chaperone activity. The binding of ATP and its subsequent hydrolysis by HslU are essential for unfolding of protein substrates subsequently hydrolyzed by HslV. HslU recognizes the N-terminal part of its protein substrates and unfolds these before they are guided to HslV for hydrolysis.</text>
</comment>
<dbReference type="GO" id="GO:0016887">
    <property type="term" value="F:ATP hydrolysis activity"/>
    <property type="evidence" value="ECO:0007669"/>
    <property type="project" value="InterPro"/>
</dbReference>
<comment type="subcellular location">
    <subcellularLocation>
        <location evidence="6">Cytoplasm</location>
    </subcellularLocation>
</comment>
<dbReference type="PANTHER" id="PTHR48102">
    <property type="entry name" value="ATP-DEPENDENT CLP PROTEASE ATP-BINDING SUBUNIT CLPX-LIKE, MITOCHONDRIAL-RELATED"/>
    <property type="match status" value="1"/>
</dbReference>
<dbReference type="SUPFAM" id="SSF52540">
    <property type="entry name" value="P-loop containing nucleoside triphosphate hydrolases"/>
    <property type="match status" value="1"/>
</dbReference>
<dbReference type="InterPro" id="IPR019489">
    <property type="entry name" value="Clp_ATPase_C"/>
</dbReference>
<evidence type="ECO:0000313" key="10">
    <source>
        <dbReference type="Proteomes" id="UP000054092"/>
    </source>
</evidence>
<comment type="similarity">
    <text evidence="1 6">Belongs to the ClpX chaperone family. HslU subfamily.</text>
</comment>
<evidence type="ECO:0000256" key="6">
    <source>
        <dbReference type="HAMAP-Rule" id="MF_00249"/>
    </source>
</evidence>
<dbReference type="InterPro" id="IPR050052">
    <property type="entry name" value="ATP-dep_Clp_protease_ClpX"/>
</dbReference>
<evidence type="ECO:0000259" key="7">
    <source>
        <dbReference type="SMART" id="SM00382"/>
    </source>
</evidence>
<organism evidence="9 10">
    <name type="scientific">Mesotoga prima</name>
    <dbReference type="NCBI Taxonomy" id="1184387"/>
    <lineage>
        <taxon>Bacteria</taxon>
        <taxon>Thermotogati</taxon>
        <taxon>Thermotogota</taxon>
        <taxon>Thermotogae</taxon>
        <taxon>Kosmotogales</taxon>
        <taxon>Kosmotogaceae</taxon>
        <taxon>Mesotoga</taxon>
    </lineage>
</organism>
<proteinExistence type="inferred from homology"/>